<keyword evidence="1" id="KW-0812">Transmembrane</keyword>
<reference evidence="2 3" key="1">
    <citation type="journal article" date="2024" name="Nat. Commun.">
        <title>Phylogenomics reveals the evolutionary origins of lichenization in chlorophyte algae.</title>
        <authorList>
            <person name="Puginier C."/>
            <person name="Libourel C."/>
            <person name="Otte J."/>
            <person name="Skaloud P."/>
            <person name="Haon M."/>
            <person name="Grisel S."/>
            <person name="Petersen M."/>
            <person name="Berrin J.G."/>
            <person name="Delaux P.M."/>
            <person name="Dal Grande F."/>
            <person name="Keller J."/>
        </authorList>
    </citation>
    <scope>NUCLEOTIDE SEQUENCE [LARGE SCALE GENOMIC DNA]</scope>
    <source>
        <strain evidence="2 3">SAG 2523</strain>
    </source>
</reference>
<comment type="caution">
    <text evidence="2">The sequence shown here is derived from an EMBL/GenBank/DDBJ whole genome shotgun (WGS) entry which is preliminary data.</text>
</comment>
<sequence>MLQLLQIFTDVFLPGLQLLTLIETNLNQQNQPARPHTTWSIEARSSARRKVSHLIFQSGSKEKALAKQSCLCFFSVDCWTEQVSALSILLKAGRSVTSSRLFQLLMLAIMSVALFGLFHMSPFSHQLVGHRTGAGSGFRFGSPLVGRHLIGLDWALDSRGRKAETLVVYTFSNTDAEYKANLQFFVSEAMQEDDGCHYIVVVQQEANGKPVLDLPDVPSNARYEFHYNTCYDYGTVGWLLEQGKMDPGKYRYFVFVNSSVRGPFLPAYWPKERHWTAILTSRLSDNVKLVGPAISCEGAHRGGEFASIWRINPHVQSYVMATDQVGMALLMEDGTVFRCHADFHDTIYYSELGASALVLEAGKHTPACGLTVGPYQANLDNL</sequence>
<organism evidence="2 3">
    <name type="scientific">Apatococcus fuscideae</name>
    <dbReference type="NCBI Taxonomy" id="2026836"/>
    <lineage>
        <taxon>Eukaryota</taxon>
        <taxon>Viridiplantae</taxon>
        <taxon>Chlorophyta</taxon>
        <taxon>core chlorophytes</taxon>
        <taxon>Trebouxiophyceae</taxon>
        <taxon>Chlorellales</taxon>
        <taxon>Chlorellaceae</taxon>
        <taxon>Apatococcus</taxon>
    </lineage>
</organism>
<evidence type="ECO:0000313" key="2">
    <source>
        <dbReference type="EMBL" id="KAK9859799.1"/>
    </source>
</evidence>
<keyword evidence="1" id="KW-0472">Membrane</keyword>
<evidence type="ECO:0000313" key="3">
    <source>
        <dbReference type="Proteomes" id="UP001485043"/>
    </source>
</evidence>
<dbReference type="AlphaFoldDB" id="A0AAW1SVE4"/>
<gene>
    <name evidence="2" type="ORF">WJX84_002990</name>
</gene>
<feature type="transmembrane region" description="Helical" evidence="1">
    <location>
        <begin position="101"/>
        <end position="120"/>
    </location>
</feature>
<name>A0AAW1SVE4_9CHLO</name>
<keyword evidence="1" id="KW-1133">Transmembrane helix</keyword>
<evidence type="ECO:0000256" key="1">
    <source>
        <dbReference type="SAM" id="Phobius"/>
    </source>
</evidence>
<accession>A0AAW1SVE4</accession>
<proteinExistence type="predicted"/>
<dbReference type="EMBL" id="JALJOV010000870">
    <property type="protein sequence ID" value="KAK9859799.1"/>
    <property type="molecule type" value="Genomic_DNA"/>
</dbReference>
<dbReference type="Proteomes" id="UP001485043">
    <property type="component" value="Unassembled WGS sequence"/>
</dbReference>
<keyword evidence="3" id="KW-1185">Reference proteome</keyword>
<protein>
    <submittedName>
        <fullName evidence="2">Uncharacterized protein</fullName>
    </submittedName>
</protein>